<protein>
    <submittedName>
        <fullName evidence="2">DNA-3-methyladenine glycosylase I</fullName>
    </submittedName>
</protein>
<accession>A0A5C7FD99</accession>
<evidence type="ECO:0000313" key="2">
    <source>
        <dbReference type="EMBL" id="TXF88124.1"/>
    </source>
</evidence>
<proteinExistence type="predicted"/>
<dbReference type="InterPro" id="IPR011257">
    <property type="entry name" value="DNA_glycosylase"/>
</dbReference>
<dbReference type="AlphaFoldDB" id="A0A5C7FD99"/>
<keyword evidence="1" id="KW-0862">Zinc</keyword>
<comment type="caution">
    <text evidence="2">The sequence shown here is derived from an EMBL/GenBank/DDBJ whole genome shotgun (WGS) entry which is preliminary data.</text>
</comment>
<reference evidence="2 3" key="1">
    <citation type="submission" date="2019-08" db="EMBL/GenBank/DDBJ databases">
        <title>Lewinella sp. strain SSH13 Genome sequencing and assembly.</title>
        <authorList>
            <person name="Kim I."/>
        </authorList>
    </citation>
    <scope>NUCLEOTIDE SEQUENCE [LARGE SCALE GENOMIC DNA]</scope>
    <source>
        <strain evidence="2 3">SSH13</strain>
    </source>
</reference>
<dbReference type="GO" id="GO:0046872">
    <property type="term" value="F:metal ion binding"/>
    <property type="evidence" value="ECO:0007669"/>
    <property type="project" value="UniProtKB-KW"/>
</dbReference>
<keyword evidence="3" id="KW-1185">Reference proteome</keyword>
<keyword evidence="1" id="KW-0479">Metal-binding</keyword>
<dbReference type="Proteomes" id="UP000321907">
    <property type="component" value="Unassembled WGS sequence"/>
</dbReference>
<dbReference type="EMBL" id="VOXD01000026">
    <property type="protein sequence ID" value="TXF88124.1"/>
    <property type="molecule type" value="Genomic_DNA"/>
</dbReference>
<organism evidence="2 3">
    <name type="scientific">Neolewinella aurantiaca</name>
    <dbReference type="NCBI Taxonomy" id="2602767"/>
    <lineage>
        <taxon>Bacteria</taxon>
        <taxon>Pseudomonadati</taxon>
        <taxon>Bacteroidota</taxon>
        <taxon>Saprospiria</taxon>
        <taxon>Saprospirales</taxon>
        <taxon>Lewinellaceae</taxon>
        <taxon>Neolewinella</taxon>
    </lineage>
</organism>
<evidence type="ECO:0000256" key="1">
    <source>
        <dbReference type="PIRSR" id="PIRSR605019-1"/>
    </source>
</evidence>
<dbReference type="GO" id="GO:0008725">
    <property type="term" value="F:DNA-3-methyladenine glycosylase activity"/>
    <property type="evidence" value="ECO:0007669"/>
    <property type="project" value="InterPro"/>
</dbReference>
<gene>
    <name evidence="2" type="ORF">FUA23_15905</name>
</gene>
<dbReference type="GO" id="GO:0006284">
    <property type="term" value="P:base-excision repair"/>
    <property type="evidence" value="ECO:0007669"/>
    <property type="project" value="InterPro"/>
</dbReference>
<feature type="binding site" evidence="1">
    <location>
        <position position="6"/>
    </location>
    <ligand>
        <name>Zn(2+)</name>
        <dbReference type="ChEBI" id="CHEBI:29105"/>
    </ligand>
</feature>
<feature type="binding site" evidence="1">
    <location>
        <position position="22"/>
    </location>
    <ligand>
        <name>Zn(2+)</name>
        <dbReference type="ChEBI" id="CHEBI:29105"/>
    </ligand>
</feature>
<dbReference type="Pfam" id="PF03352">
    <property type="entry name" value="Adenine_glyco"/>
    <property type="match status" value="1"/>
</dbReference>
<dbReference type="RefSeq" id="WP_147931750.1">
    <property type="nucleotide sequence ID" value="NZ_VOXD01000026.1"/>
</dbReference>
<evidence type="ECO:0000313" key="3">
    <source>
        <dbReference type="Proteomes" id="UP000321907"/>
    </source>
</evidence>
<dbReference type="OrthoDB" id="9807664at2"/>
<dbReference type="InterPro" id="IPR005019">
    <property type="entry name" value="Adenine_glyco"/>
</dbReference>
<dbReference type="SUPFAM" id="SSF48150">
    <property type="entry name" value="DNA-glycosylase"/>
    <property type="match status" value="1"/>
</dbReference>
<dbReference type="PANTHER" id="PTHR30037">
    <property type="entry name" value="DNA-3-METHYLADENINE GLYCOSYLASE 1"/>
    <property type="match status" value="1"/>
</dbReference>
<dbReference type="InterPro" id="IPR052891">
    <property type="entry name" value="DNA-3mA_glycosylase"/>
</dbReference>
<sequence>MENSYCALMPALADDHVHRKYHDFEYGFPIEDDNELFGRLLLEINQAGLSWLTILNKQDNFRVAYAGYDIKAVANFTEEDRQRLLSDAGIIRNKLKVNAAIHNANVILGLQAEFGSFKAWLDHQHPLKKDEWVKLFKKNFKFTGGEITNEFLMSTGYLPGAHDPECPVYARVIAAKPKWC</sequence>
<dbReference type="PANTHER" id="PTHR30037:SF4">
    <property type="entry name" value="DNA-3-METHYLADENINE GLYCOSYLASE I"/>
    <property type="match status" value="1"/>
</dbReference>
<name>A0A5C7FD99_9BACT</name>
<dbReference type="Gene3D" id="1.10.340.30">
    <property type="entry name" value="Hypothetical protein, domain 2"/>
    <property type="match status" value="1"/>
</dbReference>